<dbReference type="Gene3D" id="1.25.10.10">
    <property type="entry name" value="Leucine-rich Repeat Variant"/>
    <property type="match status" value="1"/>
</dbReference>
<keyword evidence="2" id="KW-1185">Reference proteome</keyword>
<reference evidence="1" key="1">
    <citation type="submission" date="2019-11" db="EMBL/GenBank/DDBJ databases">
        <title>The nuclear and mitochondrial genomes of Frieseomelitta varia - a highly eusocial stingless bee (Meliponini) with a permanently sterile worker caste.</title>
        <authorList>
            <person name="Freitas F.C.P."/>
            <person name="Lourenco A.P."/>
            <person name="Nunes F.M.F."/>
            <person name="Paschoal A.R."/>
            <person name="Abreu F.C.P."/>
            <person name="Barbin F.O."/>
            <person name="Bataglia L."/>
            <person name="Cardoso-Junior C.A.M."/>
            <person name="Cervoni M.S."/>
            <person name="Silva S.R."/>
            <person name="Dalarmi F."/>
            <person name="Del Lama M.A."/>
            <person name="Depintor T.S."/>
            <person name="Ferreira K.M."/>
            <person name="Goria P.S."/>
            <person name="Jaskot M.C."/>
            <person name="Lago D.C."/>
            <person name="Luna-Lucena D."/>
            <person name="Moda L.M."/>
            <person name="Nascimento L."/>
            <person name="Pedrino M."/>
            <person name="Rabico F.O."/>
            <person name="Sanches F.C."/>
            <person name="Santos D.E."/>
            <person name="Santos C.G."/>
            <person name="Vieira J."/>
            <person name="Lopes T.F."/>
            <person name="Barchuk A.R."/>
            <person name="Hartfelder K."/>
            <person name="Simoes Z.L.P."/>
            <person name="Bitondi M.M.G."/>
            <person name="Pinheiro D.G."/>
        </authorList>
    </citation>
    <scope>NUCLEOTIDE SEQUENCE</scope>
    <source>
        <strain evidence="1">USP_RPSP 00005682</strain>
        <tissue evidence="1">Whole individual</tissue>
    </source>
</reference>
<organism evidence="1 2">
    <name type="scientific">Frieseomelitta varia</name>
    <dbReference type="NCBI Taxonomy" id="561572"/>
    <lineage>
        <taxon>Eukaryota</taxon>
        <taxon>Metazoa</taxon>
        <taxon>Ecdysozoa</taxon>
        <taxon>Arthropoda</taxon>
        <taxon>Hexapoda</taxon>
        <taxon>Insecta</taxon>
        <taxon>Pterygota</taxon>
        <taxon>Neoptera</taxon>
        <taxon>Endopterygota</taxon>
        <taxon>Hymenoptera</taxon>
        <taxon>Apocrita</taxon>
        <taxon>Aculeata</taxon>
        <taxon>Apoidea</taxon>
        <taxon>Anthophila</taxon>
        <taxon>Apidae</taxon>
        <taxon>Frieseomelitta</taxon>
    </lineage>
</organism>
<dbReference type="OrthoDB" id="361693at2759"/>
<dbReference type="Proteomes" id="UP000655588">
    <property type="component" value="Unassembled WGS sequence"/>
</dbReference>
<gene>
    <name evidence="1" type="ORF">E2986_13571</name>
</gene>
<evidence type="ECO:0000313" key="1">
    <source>
        <dbReference type="EMBL" id="KAF3419829.1"/>
    </source>
</evidence>
<evidence type="ECO:0000313" key="2">
    <source>
        <dbReference type="Proteomes" id="UP000655588"/>
    </source>
</evidence>
<name>A0A833RBC5_9HYME</name>
<comment type="caution">
    <text evidence="1">The sequence shown here is derived from an EMBL/GenBank/DDBJ whole genome shotgun (WGS) entry which is preliminary data.</text>
</comment>
<proteinExistence type="predicted"/>
<accession>A0A833RBC5</accession>
<dbReference type="EMBL" id="WNWW01001263">
    <property type="protein sequence ID" value="KAF3419829.1"/>
    <property type="molecule type" value="Genomic_DNA"/>
</dbReference>
<dbReference type="AlphaFoldDB" id="A0A833RBC5"/>
<sequence>MDAAMVEVLQQATSQDPILKPAEQTLKQWETERRFYTALYNVFSNHSLSINVGWLLCVLKMVLINIGEKMPRSSALSEN</sequence>
<dbReference type="InterPro" id="IPR011989">
    <property type="entry name" value="ARM-like"/>
</dbReference>
<protein>
    <submittedName>
        <fullName evidence="1">Uncharacterized protein</fullName>
    </submittedName>
</protein>